<dbReference type="SFLD" id="SFLDG01129">
    <property type="entry name" value="C1.5:_HAD__Beta-PGM__Phosphata"/>
    <property type="match status" value="1"/>
</dbReference>
<evidence type="ECO:0000313" key="1">
    <source>
        <dbReference type="EMBL" id="VGO12959.1"/>
    </source>
</evidence>
<dbReference type="InterPro" id="IPR023214">
    <property type="entry name" value="HAD_sf"/>
</dbReference>
<keyword evidence="2" id="KW-1185">Reference proteome</keyword>
<dbReference type="SFLD" id="SFLDS00003">
    <property type="entry name" value="Haloacid_Dehalogenase"/>
    <property type="match status" value="1"/>
</dbReference>
<gene>
    <name evidence="1" type="ORF">PDESU_01513</name>
</gene>
<dbReference type="EMBL" id="CAAHFG010000001">
    <property type="protein sequence ID" value="VGO12959.1"/>
    <property type="molecule type" value="Genomic_DNA"/>
</dbReference>
<evidence type="ECO:0000313" key="2">
    <source>
        <dbReference type="Proteomes" id="UP000366872"/>
    </source>
</evidence>
<evidence type="ECO:0008006" key="3">
    <source>
        <dbReference type="Google" id="ProtNLM"/>
    </source>
</evidence>
<dbReference type="AlphaFoldDB" id="A0A6C2TZG1"/>
<dbReference type="SUPFAM" id="SSF56784">
    <property type="entry name" value="HAD-like"/>
    <property type="match status" value="1"/>
</dbReference>
<name>A0A6C2TZG1_PONDE</name>
<dbReference type="PANTHER" id="PTHR46191:SF2">
    <property type="entry name" value="HALOACID DEHALOGENASE-LIKE HYDROLASE DOMAIN-CONTAINING PROTEIN 3"/>
    <property type="match status" value="1"/>
</dbReference>
<organism evidence="1 2">
    <name type="scientific">Pontiella desulfatans</name>
    <dbReference type="NCBI Taxonomy" id="2750659"/>
    <lineage>
        <taxon>Bacteria</taxon>
        <taxon>Pseudomonadati</taxon>
        <taxon>Kiritimatiellota</taxon>
        <taxon>Kiritimatiellia</taxon>
        <taxon>Kiritimatiellales</taxon>
        <taxon>Pontiellaceae</taxon>
        <taxon>Pontiella</taxon>
    </lineage>
</organism>
<dbReference type="PANTHER" id="PTHR46191">
    <property type="match status" value="1"/>
</dbReference>
<dbReference type="InterPro" id="IPR036412">
    <property type="entry name" value="HAD-like_sf"/>
</dbReference>
<dbReference type="RefSeq" id="WP_168442059.1">
    <property type="nucleotide sequence ID" value="NZ_CAAHFG010000001.1"/>
</dbReference>
<proteinExistence type="predicted"/>
<protein>
    <recommendedName>
        <fullName evidence="3">Phosphoglycolate phosphatase</fullName>
    </recommendedName>
</protein>
<accession>A0A6C2TZG1</accession>
<dbReference type="Pfam" id="PF00702">
    <property type="entry name" value="Hydrolase"/>
    <property type="match status" value="1"/>
</dbReference>
<reference evidence="1 2" key="1">
    <citation type="submission" date="2019-04" db="EMBL/GenBank/DDBJ databases">
        <authorList>
            <person name="Van Vliet M D."/>
        </authorList>
    </citation>
    <scope>NUCLEOTIDE SEQUENCE [LARGE SCALE GENOMIC DNA]</scope>
    <source>
        <strain evidence="1 2">F1</strain>
    </source>
</reference>
<dbReference type="Proteomes" id="UP000366872">
    <property type="component" value="Unassembled WGS sequence"/>
</dbReference>
<dbReference type="Gene3D" id="3.40.50.1000">
    <property type="entry name" value="HAD superfamily/HAD-like"/>
    <property type="match status" value="1"/>
</dbReference>
<dbReference type="InterPro" id="IPR051828">
    <property type="entry name" value="HAD-like_hydrolase_domain"/>
</dbReference>
<sequence length="296" mass="32733">MNKLEDIILKNCPALAPLPTGAEAKLNRLNGVKAVLFDVYGTLFASGSGDVGTAAATDTAEALTQSLVVAGFEGELEQAGLIGKDMLKSEILEWHRAGHKAGADFPEVEITKVWKKMIDSLRHTQTLSTAETDFDQIRRLGLEYECRVNPVFPMPGCIETLRTLKERKLPLGIVSNAQYYTPLLFSAFFKQTVEEIGFDPECCVWSFKELKAKPSADLFPKAARYLEKNHGIQLSETVYVGNDMLNDIYTASQAGCKTILFAGDQRSLRLREDDERCKNLKPDAVITSLAQLPELV</sequence>